<dbReference type="SUPFAM" id="SSF50044">
    <property type="entry name" value="SH3-domain"/>
    <property type="match status" value="3"/>
</dbReference>
<dbReference type="InterPro" id="IPR035610">
    <property type="entry name" value="SORBS1_SH3_1"/>
</dbReference>
<feature type="region of interest" description="Disordered" evidence="12">
    <location>
        <begin position="506"/>
        <end position="529"/>
    </location>
</feature>
<dbReference type="CDD" id="cd11916">
    <property type="entry name" value="SH3_Sorbs1_3"/>
    <property type="match status" value="1"/>
</dbReference>
<feature type="region of interest" description="Disordered" evidence="12">
    <location>
        <begin position="755"/>
        <end position="784"/>
    </location>
</feature>
<dbReference type="Pfam" id="PF00018">
    <property type="entry name" value="SH3_1"/>
    <property type="match status" value="1"/>
</dbReference>
<feature type="domain" description="SoHo" evidence="14">
    <location>
        <begin position="235"/>
        <end position="338"/>
    </location>
</feature>
<keyword evidence="9" id="KW-0965">Cell junction</keyword>
<dbReference type="GO" id="GO:0005634">
    <property type="term" value="C:nucleus"/>
    <property type="evidence" value="ECO:0007669"/>
    <property type="project" value="TreeGrafter"/>
</dbReference>
<dbReference type="Pfam" id="PF14604">
    <property type="entry name" value="SH3_9"/>
    <property type="match status" value="1"/>
</dbReference>
<dbReference type="PRINTS" id="PR00499">
    <property type="entry name" value="P67PHOX"/>
</dbReference>
<feature type="domain" description="SH3" evidence="13">
    <location>
        <begin position="606"/>
        <end position="665"/>
    </location>
</feature>
<dbReference type="Pfam" id="PF07653">
    <property type="entry name" value="SH3_2"/>
    <property type="match status" value="1"/>
</dbReference>
<evidence type="ECO:0000256" key="12">
    <source>
        <dbReference type="SAM" id="MobiDB-lite"/>
    </source>
</evidence>
<dbReference type="InterPro" id="IPR036028">
    <property type="entry name" value="SH3-like_dom_sf"/>
</dbReference>
<feature type="region of interest" description="Disordered" evidence="12">
    <location>
        <begin position="186"/>
        <end position="259"/>
    </location>
</feature>
<feature type="compositionally biased region" description="Low complexity" evidence="12">
    <location>
        <begin position="755"/>
        <end position="767"/>
    </location>
</feature>
<dbReference type="PROSITE" id="PS50831">
    <property type="entry name" value="SOHO"/>
    <property type="match status" value="1"/>
</dbReference>
<evidence type="ECO:0000256" key="4">
    <source>
        <dbReference type="ARBA" id="ARBA00022443"/>
    </source>
</evidence>
<evidence type="ECO:0000313" key="15">
    <source>
        <dbReference type="Proteomes" id="UP000245340"/>
    </source>
</evidence>
<dbReference type="AlphaFoldDB" id="A0A2U3X3Z4"/>
<dbReference type="RefSeq" id="XP_004416943.1">
    <property type="nucleotide sequence ID" value="XM_004416886.1"/>
</dbReference>
<evidence type="ECO:0000256" key="7">
    <source>
        <dbReference type="ARBA" id="ARBA00022553"/>
    </source>
</evidence>
<keyword evidence="6" id="KW-0963">Cytoplasm</keyword>
<keyword evidence="8" id="KW-0677">Repeat</keyword>
<dbReference type="Gene3D" id="2.30.30.40">
    <property type="entry name" value="SH3 Domains"/>
    <property type="match status" value="3"/>
</dbReference>
<dbReference type="Proteomes" id="UP000245340">
    <property type="component" value="Unplaced"/>
</dbReference>
<dbReference type="PANTHER" id="PTHR14167">
    <property type="entry name" value="SH3 DOMAIN-CONTAINING"/>
    <property type="match status" value="1"/>
</dbReference>
<feature type="domain" description="SH3" evidence="13">
    <location>
        <begin position="680"/>
        <end position="741"/>
    </location>
</feature>
<feature type="region of interest" description="Disordered" evidence="12">
    <location>
        <begin position="274"/>
        <end position="411"/>
    </location>
</feature>
<feature type="compositionally biased region" description="Polar residues" evidence="12">
    <location>
        <begin position="76"/>
        <end position="94"/>
    </location>
</feature>
<dbReference type="CDD" id="cd11919">
    <property type="entry name" value="SH3_Sorbs1_1"/>
    <property type="match status" value="1"/>
</dbReference>
<feature type="compositionally biased region" description="Basic and acidic residues" evidence="12">
    <location>
        <begin position="379"/>
        <end position="403"/>
    </location>
</feature>
<evidence type="ECO:0000313" key="16">
    <source>
        <dbReference type="RefSeq" id="XP_004416943.1"/>
    </source>
</evidence>
<dbReference type="PANTHER" id="PTHR14167:SF64">
    <property type="entry name" value="SORBIN AND SH3 DOMAIN-CONTAINING PROTEIN 1"/>
    <property type="match status" value="1"/>
</dbReference>
<keyword evidence="15" id="KW-1185">Reference proteome</keyword>
<dbReference type="SMART" id="SM00459">
    <property type="entry name" value="Sorb"/>
    <property type="match status" value="1"/>
</dbReference>
<evidence type="ECO:0000256" key="6">
    <source>
        <dbReference type="ARBA" id="ARBA00022490"/>
    </source>
</evidence>
<evidence type="ECO:0000256" key="10">
    <source>
        <dbReference type="ARBA" id="ARBA00023136"/>
    </source>
</evidence>
<feature type="region of interest" description="Disordered" evidence="12">
    <location>
        <begin position="1"/>
        <end position="36"/>
    </location>
</feature>
<dbReference type="GO" id="GO:0005886">
    <property type="term" value="C:plasma membrane"/>
    <property type="evidence" value="ECO:0007669"/>
    <property type="project" value="UniProtKB-SubCell"/>
</dbReference>
<evidence type="ECO:0000256" key="8">
    <source>
        <dbReference type="ARBA" id="ARBA00022737"/>
    </source>
</evidence>
<dbReference type="GeneID" id="101384497"/>
<feature type="domain" description="SH3" evidence="13">
    <location>
        <begin position="786"/>
        <end position="847"/>
    </location>
</feature>
<feature type="compositionally biased region" description="Polar residues" evidence="12">
    <location>
        <begin position="106"/>
        <end position="120"/>
    </location>
</feature>
<dbReference type="InterPro" id="IPR003127">
    <property type="entry name" value="SoHo_dom"/>
</dbReference>
<evidence type="ECO:0000256" key="2">
    <source>
        <dbReference type="ARBA" id="ARBA00004246"/>
    </source>
</evidence>
<dbReference type="PROSITE" id="PS50002">
    <property type="entry name" value="SH3"/>
    <property type="match status" value="3"/>
</dbReference>
<evidence type="ECO:0000256" key="3">
    <source>
        <dbReference type="ARBA" id="ARBA00004496"/>
    </source>
</evidence>
<accession>A0A2U3X3Z4</accession>
<gene>
    <name evidence="16" type="primary">SORBS1</name>
</gene>
<evidence type="ECO:0000256" key="5">
    <source>
        <dbReference type="ARBA" id="ARBA00022475"/>
    </source>
</evidence>
<dbReference type="InterPro" id="IPR035606">
    <property type="entry name" value="SORBS1_SH3"/>
</dbReference>
<keyword evidence="4 11" id="KW-0728">SH3 domain</keyword>
<dbReference type="Pfam" id="PF02208">
    <property type="entry name" value="Sorb"/>
    <property type="match status" value="1"/>
</dbReference>
<dbReference type="InterPro" id="IPR001452">
    <property type="entry name" value="SH3_domain"/>
</dbReference>
<dbReference type="SMART" id="SM00326">
    <property type="entry name" value="SH3"/>
    <property type="match status" value="3"/>
</dbReference>
<comment type="subcellular location">
    <subcellularLocation>
        <location evidence="2">Cell junction</location>
        <location evidence="2">Focal adhesion</location>
    </subcellularLocation>
    <subcellularLocation>
        <location evidence="1">Cell membrane</location>
    </subcellularLocation>
    <subcellularLocation>
        <location evidence="3">Cytoplasm</location>
    </subcellularLocation>
</comment>
<evidence type="ECO:0000259" key="14">
    <source>
        <dbReference type="PROSITE" id="PS50831"/>
    </source>
</evidence>
<keyword evidence="7" id="KW-0597">Phosphoprotein</keyword>
<name>A0A2U3X3Z4_ODORO</name>
<keyword evidence="5" id="KW-1003">Cell membrane</keyword>
<dbReference type="InterPro" id="IPR050384">
    <property type="entry name" value="Endophilin_SH3RF"/>
</dbReference>
<feature type="compositionally biased region" description="Basic and acidic residues" evidence="12">
    <location>
        <begin position="223"/>
        <end position="234"/>
    </location>
</feature>
<dbReference type="InterPro" id="IPR035611">
    <property type="entry name" value="SORBS1_SH3_2"/>
</dbReference>
<evidence type="ECO:0000256" key="9">
    <source>
        <dbReference type="ARBA" id="ARBA00022949"/>
    </source>
</evidence>
<dbReference type="FunFam" id="2.30.30.40:FF:000001">
    <property type="entry name" value="Sorbin and SH3 domain-containing protein 1 isoform 2"/>
    <property type="match status" value="1"/>
</dbReference>
<evidence type="ECO:0000256" key="1">
    <source>
        <dbReference type="ARBA" id="ARBA00004236"/>
    </source>
</evidence>
<dbReference type="GO" id="GO:0005737">
    <property type="term" value="C:cytoplasm"/>
    <property type="evidence" value="ECO:0007669"/>
    <property type="project" value="UniProtKB-SubCell"/>
</dbReference>
<feature type="compositionally biased region" description="Polar residues" evidence="12">
    <location>
        <begin position="768"/>
        <end position="784"/>
    </location>
</feature>
<keyword evidence="10" id="KW-0472">Membrane</keyword>
<evidence type="ECO:0000259" key="13">
    <source>
        <dbReference type="PROSITE" id="PS50002"/>
    </source>
</evidence>
<feature type="compositionally biased region" description="Basic and acidic residues" evidence="12">
    <location>
        <begin position="95"/>
        <end position="105"/>
    </location>
</feature>
<sequence>MSSECDVGASKAVVNGLAPGSNGQDKATADPLRARSISAVKIIPVRTVKSSSGLVLPPDMDPTKICTGKGAVTLRASSSYREIPSSGPTSPQETPQHESKPDEWRLSSNADANGNAQPSSLAAKGYRSVHPNLPADKPQDSGPLLNEVSSSHLGTDPQISAPVSKPSSAYPSTTIVNPTIVLLQHNREQQKRLSSLPDPVSERRVGEQDLAPTQEKPTSPGRATEKKAKDDSRRVARSAQDLSDVSMDEVGIPLRNTERSKDWYKTMFKQIHKLNRDTPEENPYFPTYQFPELPEVQQNSEEDNPYTPTYQFPASTPSPKSEDDDSDLYSPRYSFSEDTKSPLSVPRSKSEMSYIDGEKVVKRSATLPLPARSSSLKSSPERNDWEPPDKKVDTRKYRAEPKSIYDYQPGKSSVLTNEKMSRDISPEEIDLKNEPWYKFFSELEFGKPSSAVSPSPEISSELPGYIYSSNFHAVKRESDGAPGDLASLENERQIYKSVLEGGDIPLQGLSGLKRPSSSASTKDSESPRHFIPADYLESTEEFIRRRHDDKEKLLADQRRLKREQEEADIAARRHTGVIPTHHQFITNERFGDLLNIDDTAKRKSGSEMRPARAKFDFKAQTLKELPLQKGDIVYIYKQIDQNWYEGEHHGRVGIFPRTYIELLPPAEKAQPKKLAPVQVLEYGEAIAKFNFNGDTQVEMSFRKGERIMLLRQVDENWYEGRVPGTSRQGIFPITYVDVIKRPLVKNPVDYIDLPFSSSPSRSGTVSPQQPQAQQRRVTPDRSQTSQDIFSYQALYSYTPQNDDELELRDGDIVDVMEKCDDGWFVGTSRRTRQFGTFPGNYVKPLYL</sequence>
<evidence type="ECO:0000256" key="11">
    <source>
        <dbReference type="PROSITE-ProRule" id="PRU00192"/>
    </source>
</evidence>
<dbReference type="FunFam" id="2.30.30.40:FF:000004">
    <property type="entry name" value="Sorbin and SH3 domain-containing protein 1 isoform 2"/>
    <property type="match status" value="1"/>
</dbReference>
<dbReference type="GO" id="GO:0005925">
    <property type="term" value="C:focal adhesion"/>
    <property type="evidence" value="ECO:0007669"/>
    <property type="project" value="UniProtKB-SubCell"/>
</dbReference>
<dbReference type="FunFam" id="2.30.30.40:FF:000003">
    <property type="entry name" value="Sorbin and SH3 domain-containing protein 1 isoform 2"/>
    <property type="match status" value="1"/>
</dbReference>
<dbReference type="PRINTS" id="PR00452">
    <property type="entry name" value="SH3DOMAIN"/>
</dbReference>
<dbReference type="CDD" id="cd11922">
    <property type="entry name" value="SH3_Sorbs1_2"/>
    <property type="match status" value="1"/>
</dbReference>
<feature type="compositionally biased region" description="Polar residues" evidence="12">
    <location>
        <begin position="306"/>
        <end position="319"/>
    </location>
</feature>
<reference evidence="16" key="1">
    <citation type="submission" date="2025-08" db="UniProtKB">
        <authorList>
            <consortium name="RefSeq"/>
        </authorList>
    </citation>
    <scope>IDENTIFICATION</scope>
</reference>
<organism evidence="15 16">
    <name type="scientific">Odobenus rosmarus divergens</name>
    <name type="common">Pacific walrus</name>
    <dbReference type="NCBI Taxonomy" id="9708"/>
    <lineage>
        <taxon>Eukaryota</taxon>
        <taxon>Metazoa</taxon>
        <taxon>Chordata</taxon>
        <taxon>Craniata</taxon>
        <taxon>Vertebrata</taxon>
        <taxon>Euteleostomi</taxon>
        <taxon>Mammalia</taxon>
        <taxon>Eutheria</taxon>
        <taxon>Laurasiatheria</taxon>
        <taxon>Carnivora</taxon>
        <taxon>Caniformia</taxon>
        <taxon>Pinnipedia</taxon>
        <taxon>Odobenidae</taxon>
        <taxon>Odobenus</taxon>
    </lineage>
</organism>
<feature type="region of interest" description="Disordered" evidence="12">
    <location>
        <begin position="76"/>
        <end position="172"/>
    </location>
</feature>
<proteinExistence type="predicted"/>
<dbReference type="GO" id="GO:0031589">
    <property type="term" value="P:cell-substrate adhesion"/>
    <property type="evidence" value="ECO:0007669"/>
    <property type="project" value="TreeGrafter"/>
</dbReference>
<dbReference type="CTD" id="10580"/>
<protein>
    <submittedName>
        <fullName evidence="16">Sorbin and SH3 domain-containing protein 1 isoform X4</fullName>
    </submittedName>
</protein>